<accession>E9H1R5</accession>
<dbReference type="HOGENOM" id="CLU_2123509_0_0_1"/>
<evidence type="ECO:0000313" key="3">
    <source>
        <dbReference type="Proteomes" id="UP000000305"/>
    </source>
</evidence>
<proteinExistence type="predicted"/>
<dbReference type="InParanoid" id="E9H1R5"/>
<dbReference type="KEGG" id="dpx:DAPPUDRAFT_324446"/>
<gene>
    <name evidence="2" type="ORF">DAPPUDRAFT_324446</name>
</gene>
<sequence>MNSESVTTSGSDSVSIPQNSQEIYEREERIVVDYSNQPDKYKNLLVSDEIRREGDLLERRVNELSHTVQHIKSPNIQFEKARAKTKKAQQAFERMNLEAERFGNHAVHHVQIPEAE</sequence>
<dbReference type="STRING" id="6669.E9H1R5"/>
<feature type="region of interest" description="Disordered" evidence="1">
    <location>
        <begin position="1"/>
        <end position="22"/>
    </location>
</feature>
<evidence type="ECO:0000256" key="1">
    <source>
        <dbReference type="SAM" id="MobiDB-lite"/>
    </source>
</evidence>
<organism evidence="2 3">
    <name type="scientific">Daphnia pulex</name>
    <name type="common">Water flea</name>
    <dbReference type="NCBI Taxonomy" id="6669"/>
    <lineage>
        <taxon>Eukaryota</taxon>
        <taxon>Metazoa</taxon>
        <taxon>Ecdysozoa</taxon>
        <taxon>Arthropoda</taxon>
        <taxon>Crustacea</taxon>
        <taxon>Branchiopoda</taxon>
        <taxon>Diplostraca</taxon>
        <taxon>Cladocera</taxon>
        <taxon>Anomopoda</taxon>
        <taxon>Daphniidae</taxon>
        <taxon>Daphnia</taxon>
    </lineage>
</organism>
<name>E9H1R5_DAPPU</name>
<dbReference type="OrthoDB" id="413649at2759"/>
<reference evidence="2 3" key="1">
    <citation type="journal article" date="2011" name="Science">
        <title>The ecoresponsive genome of Daphnia pulex.</title>
        <authorList>
            <person name="Colbourne J.K."/>
            <person name="Pfrender M.E."/>
            <person name="Gilbert D."/>
            <person name="Thomas W.K."/>
            <person name="Tucker A."/>
            <person name="Oakley T.H."/>
            <person name="Tokishita S."/>
            <person name="Aerts A."/>
            <person name="Arnold G.J."/>
            <person name="Basu M.K."/>
            <person name="Bauer D.J."/>
            <person name="Caceres C.E."/>
            <person name="Carmel L."/>
            <person name="Casola C."/>
            <person name="Choi J.H."/>
            <person name="Detter J.C."/>
            <person name="Dong Q."/>
            <person name="Dusheyko S."/>
            <person name="Eads B.D."/>
            <person name="Frohlich T."/>
            <person name="Geiler-Samerotte K.A."/>
            <person name="Gerlach D."/>
            <person name="Hatcher P."/>
            <person name="Jogdeo S."/>
            <person name="Krijgsveld J."/>
            <person name="Kriventseva E.V."/>
            <person name="Kultz D."/>
            <person name="Laforsch C."/>
            <person name="Lindquist E."/>
            <person name="Lopez J."/>
            <person name="Manak J.R."/>
            <person name="Muller J."/>
            <person name="Pangilinan J."/>
            <person name="Patwardhan R.P."/>
            <person name="Pitluck S."/>
            <person name="Pritham E.J."/>
            <person name="Rechtsteiner A."/>
            <person name="Rho M."/>
            <person name="Rogozin I.B."/>
            <person name="Sakarya O."/>
            <person name="Salamov A."/>
            <person name="Schaack S."/>
            <person name="Shapiro H."/>
            <person name="Shiga Y."/>
            <person name="Skalitzky C."/>
            <person name="Smith Z."/>
            <person name="Souvorov A."/>
            <person name="Sung W."/>
            <person name="Tang Z."/>
            <person name="Tsuchiya D."/>
            <person name="Tu H."/>
            <person name="Vos H."/>
            <person name="Wang M."/>
            <person name="Wolf Y.I."/>
            <person name="Yamagata H."/>
            <person name="Yamada T."/>
            <person name="Ye Y."/>
            <person name="Shaw J.R."/>
            <person name="Andrews J."/>
            <person name="Crease T.J."/>
            <person name="Tang H."/>
            <person name="Lucas S.M."/>
            <person name="Robertson H.M."/>
            <person name="Bork P."/>
            <person name="Koonin E.V."/>
            <person name="Zdobnov E.M."/>
            <person name="Grigoriev I.V."/>
            <person name="Lynch M."/>
            <person name="Boore J.L."/>
        </authorList>
    </citation>
    <scope>NUCLEOTIDE SEQUENCE [LARGE SCALE GENOMIC DNA]</scope>
</reference>
<dbReference type="EMBL" id="GL732584">
    <property type="protein sequence ID" value="EFX74321.1"/>
    <property type="molecule type" value="Genomic_DNA"/>
</dbReference>
<evidence type="ECO:0000313" key="2">
    <source>
        <dbReference type="EMBL" id="EFX74321.1"/>
    </source>
</evidence>
<dbReference type="AlphaFoldDB" id="E9H1R5"/>
<dbReference type="Proteomes" id="UP000000305">
    <property type="component" value="Unassembled WGS sequence"/>
</dbReference>
<protein>
    <submittedName>
        <fullName evidence="2">Uncharacterized protein</fullName>
    </submittedName>
</protein>
<keyword evidence="3" id="KW-1185">Reference proteome</keyword>